<proteinExistence type="predicted"/>
<protein>
    <recommendedName>
        <fullName evidence="4">Tetratricopeptide repeat protein</fullName>
    </recommendedName>
</protein>
<gene>
    <name evidence="2" type="ORF">Airi01_025010</name>
</gene>
<keyword evidence="1" id="KW-0472">Membrane</keyword>
<evidence type="ECO:0000313" key="3">
    <source>
        <dbReference type="Proteomes" id="UP001165135"/>
    </source>
</evidence>
<reference evidence="2" key="1">
    <citation type="submission" date="2023-03" db="EMBL/GenBank/DDBJ databases">
        <title>Actinoallomurus iriomotensis NBRC 103681.</title>
        <authorList>
            <person name="Ichikawa N."/>
            <person name="Sato H."/>
            <person name="Tonouchi N."/>
        </authorList>
    </citation>
    <scope>NUCLEOTIDE SEQUENCE</scope>
    <source>
        <strain evidence="2">NBRC 103681</strain>
    </source>
</reference>
<dbReference type="SUPFAM" id="SSF52540">
    <property type="entry name" value="P-loop containing nucleoside triphosphate hydrolases"/>
    <property type="match status" value="1"/>
</dbReference>
<comment type="caution">
    <text evidence="2">The sequence shown here is derived from an EMBL/GenBank/DDBJ whole genome shotgun (WGS) entry which is preliminary data.</text>
</comment>
<name>A0A9W6RER1_9ACTN</name>
<dbReference type="AlphaFoldDB" id="A0A9W6RER1"/>
<accession>A0A9W6RER1</accession>
<keyword evidence="1" id="KW-0812">Transmembrane</keyword>
<dbReference type="PANTHER" id="PTHR47691">
    <property type="entry name" value="REGULATOR-RELATED"/>
    <property type="match status" value="1"/>
</dbReference>
<dbReference type="Gene3D" id="3.40.50.300">
    <property type="entry name" value="P-loop containing nucleotide triphosphate hydrolases"/>
    <property type="match status" value="1"/>
</dbReference>
<feature type="transmembrane region" description="Helical" evidence="1">
    <location>
        <begin position="21"/>
        <end position="41"/>
    </location>
</feature>
<evidence type="ECO:0000256" key="1">
    <source>
        <dbReference type="SAM" id="Phobius"/>
    </source>
</evidence>
<dbReference type="PANTHER" id="PTHR47691:SF3">
    <property type="entry name" value="HTH-TYPE TRANSCRIPTIONAL REGULATOR RV0890C-RELATED"/>
    <property type="match status" value="1"/>
</dbReference>
<dbReference type="GO" id="GO:0043531">
    <property type="term" value="F:ADP binding"/>
    <property type="evidence" value="ECO:0007669"/>
    <property type="project" value="InterPro"/>
</dbReference>
<dbReference type="Proteomes" id="UP001165135">
    <property type="component" value="Unassembled WGS sequence"/>
</dbReference>
<keyword evidence="1" id="KW-1133">Transmembrane helix</keyword>
<organism evidence="2 3">
    <name type="scientific">Actinoallomurus iriomotensis</name>
    <dbReference type="NCBI Taxonomy" id="478107"/>
    <lineage>
        <taxon>Bacteria</taxon>
        <taxon>Bacillati</taxon>
        <taxon>Actinomycetota</taxon>
        <taxon>Actinomycetes</taxon>
        <taxon>Streptosporangiales</taxon>
        <taxon>Thermomonosporaceae</taxon>
        <taxon>Actinoallomurus</taxon>
    </lineage>
</organism>
<dbReference type="RefSeq" id="WP_285619958.1">
    <property type="nucleotide sequence ID" value="NZ_BSTJ01000002.1"/>
</dbReference>
<dbReference type="Gene3D" id="1.25.40.10">
    <property type="entry name" value="Tetratricopeptide repeat domain"/>
    <property type="match status" value="2"/>
</dbReference>
<dbReference type="Pfam" id="PF13424">
    <property type="entry name" value="TPR_12"/>
    <property type="match status" value="2"/>
</dbReference>
<dbReference type="PRINTS" id="PR00364">
    <property type="entry name" value="DISEASERSIST"/>
</dbReference>
<dbReference type="EMBL" id="BSTJ01000002">
    <property type="protein sequence ID" value="GLY74234.1"/>
    <property type="molecule type" value="Genomic_DNA"/>
</dbReference>
<dbReference type="SMART" id="SM00028">
    <property type="entry name" value="TPR"/>
    <property type="match status" value="3"/>
</dbReference>
<dbReference type="SUPFAM" id="SSF48452">
    <property type="entry name" value="TPR-like"/>
    <property type="match status" value="2"/>
</dbReference>
<dbReference type="InterPro" id="IPR027417">
    <property type="entry name" value="P-loop_NTPase"/>
</dbReference>
<dbReference type="InterPro" id="IPR019734">
    <property type="entry name" value="TPR_rpt"/>
</dbReference>
<evidence type="ECO:0000313" key="2">
    <source>
        <dbReference type="EMBL" id="GLY74234.1"/>
    </source>
</evidence>
<sequence length="862" mass="94933">MREPRRRSEAAGPPSRVRRDSTIRLATPLAVAALTVLVTALTTALDAFKLPPFARLAIVTGGSVLAGLIALVSQREARDSARERPVPIGGAVAPAQLPPVVAHFTGRAEHLARLHQVFTEQAAGRKAREWSGCVVVSVHGPGGVGKSALATRFAHEVAGRYPDGQLYCDLRGTGDVRVRAEDVLTGFLLALGVRLTTDPGGLADLQKLWWTWVKGRRILIFLDNAQFADQVQAIVPPETGCAVLVTSRQPLYLRNTLDVRLQEFTEPQAVELLARLAGDDRVAADAEAAVRVAALCDHLPLAVSICGGRLAARRTWSLAEMADRLSDERRRRLDELEIDGDQIDKSVRATLWLSYEDCTDLQRRLLRSFALLSAPDLPSWAAGSLLGTSKLDGVDQLEALVDAQLVEYSGKDATGTGRYRLHDLVRLYARERAEHEDTGEQRRAVIDRTLAGYRRRAELAAAARWPQDWRRHARRGEQDSGEIAPEPWFYAERLTLVAGVNQAASLEMWEEAWRLGRAFCSLCHSMRLFWQEWRAVAETTLLAAGRLGDRRSVGIALMERAAVSGGLGRGDLARTSAEEALAIFEGLREPWWAARAMRTVGVCLRDAGNLDEGQRHLLAAIAGFASVGDRWWHARTQRNLAELRLAQGRHQEARALLDEALGVFESDGNRYSEAQTLRAMGDVSAAEAADLRARGDGLAADAAFNRAAQVLERAAEMFRLRHEQWEEARCLRAAGEVGDPKNGLRELAFVRRAMDTLEGLGDTWGVARTELSEGRALSRLGRTEEAVTALRHTAGTFRELGDRWFQARCLRTLAEILIDAGRPAEAREPAEEAVRIYQSLGNEVGEARAEHILARTRRPEEG</sequence>
<dbReference type="InterPro" id="IPR011990">
    <property type="entry name" value="TPR-like_helical_dom_sf"/>
</dbReference>
<evidence type="ECO:0008006" key="4">
    <source>
        <dbReference type="Google" id="ProtNLM"/>
    </source>
</evidence>